<keyword evidence="3" id="KW-1003">Cell membrane</keyword>
<feature type="domain" description="ABC3 transporter permease C-terminal" evidence="8">
    <location>
        <begin position="74"/>
        <end position="190"/>
    </location>
</feature>
<dbReference type="OrthoDB" id="3223244at2"/>
<feature type="transmembrane region" description="Helical" evidence="7">
    <location>
        <begin position="211"/>
        <end position="231"/>
    </location>
</feature>
<sequence>MFTLSLSTLRDRKQLFAGALVAIALGVALVQASLLVLMSVSDPVIPSDLPHAERNEMREGFVGAAMLMGLQVPLVVFLAVFVVGSTCAFAVAQRRRDLALLRVLGGGRGQVRRLLAAESLLLGVVGALCGAPLGLVATWVQARLLEHVGFVPAGFRPTYWDWKAVLVAGATGTGIALLGSWNAARRAGRIRPLEAMYDTGAAARVMTPGRWCVGLSCLALSIVLAVGAQAADMIGAVTIAMVLAVVGAVALSALAPLVVPLVARVFGLMLRRGALGALAEANIRDGVRRNAAVAAPLITLVSLVLGLSGALGVLARSIGVEQERLTRGDLVVTSVDGARAARLAGIPGVADVSTRLTVPVPVTAEVRRDGAEAARPHVFDERVIAVDPAAYARARTLAPASGSLADLRGDTVAVGSAVPAEGYRPPRVGDTVSVDVAGHERTLRVVAVLPETLDIGDEFLIPREALPADLVAAAPAESVLMVAPGASVAEVAKRIRAAGLGESTTVARWAQGRADAQQDGNDKIFAVLLGLAGVYALIGVVNALVIATAERRAEFAVLRLGGLERPQVVRMALVEACAVTTIGLLLGGLVAAAGMAGTARSTAAATGTAIVVVPWGMLATIVPAAFAVAAVAAVGTARTATRERPVRLAGART</sequence>
<comment type="similarity">
    <text evidence="2">Belongs to the ABC-4 integral membrane protein family. LolC/E subfamily.</text>
</comment>
<dbReference type="EMBL" id="MWQN01000001">
    <property type="protein sequence ID" value="OPC82189.1"/>
    <property type="molecule type" value="Genomic_DNA"/>
</dbReference>
<comment type="caution">
    <text evidence="9">The sequence shown here is derived from an EMBL/GenBank/DDBJ whole genome shotgun (WGS) entry which is preliminary data.</text>
</comment>
<dbReference type="RefSeq" id="WP_078976459.1">
    <property type="nucleotide sequence ID" value="NZ_MWQN01000001.1"/>
</dbReference>
<evidence type="ECO:0000256" key="1">
    <source>
        <dbReference type="ARBA" id="ARBA00004651"/>
    </source>
</evidence>
<evidence type="ECO:0000256" key="5">
    <source>
        <dbReference type="ARBA" id="ARBA00022989"/>
    </source>
</evidence>
<gene>
    <name evidence="9" type="ORF">B4N89_15705</name>
</gene>
<evidence type="ECO:0000256" key="2">
    <source>
        <dbReference type="ARBA" id="ARBA00005236"/>
    </source>
</evidence>
<evidence type="ECO:0000256" key="4">
    <source>
        <dbReference type="ARBA" id="ARBA00022692"/>
    </source>
</evidence>
<dbReference type="PANTHER" id="PTHR30489">
    <property type="entry name" value="LIPOPROTEIN-RELEASING SYSTEM TRANSMEMBRANE PROTEIN LOLE"/>
    <property type="match status" value="1"/>
</dbReference>
<feature type="transmembrane region" description="Helical" evidence="7">
    <location>
        <begin position="120"/>
        <end position="142"/>
    </location>
</feature>
<feature type="transmembrane region" description="Helical" evidence="7">
    <location>
        <begin position="615"/>
        <end position="637"/>
    </location>
</feature>
<evidence type="ECO:0000256" key="3">
    <source>
        <dbReference type="ARBA" id="ARBA00022475"/>
    </source>
</evidence>
<feature type="transmembrane region" description="Helical" evidence="7">
    <location>
        <begin position="237"/>
        <end position="270"/>
    </location>
</feature>
<dbReference type="PANTHER" id="PTHR30489:SF0">
    <property type="entry name" value="LIPOPROTEIN-RELEASING SYSTEM TRANSMEMBRANE PROTEIN LOLE"/>
    <property type="match status" value="1"/>
</dbReference>
<evidence type="ECO:0000256" key="7">
    <source>
        <dbReference type="SAM" id="Phobius"/>
    </source>
</evidence>
<keyword evidence="6 7" id="KW-0472">Membrane</keyword>
<protein>
    <recommendedName>
        <fullName evidence="8">ABC3 transporter permease C-terminal domain-containing protein</fullName>
    </recommendedName>
</protein>
<dbReference type="GO" id="GO:0044874">
    <property type="term" value="P:lipoprotein localization to outer membrane"/>
    <property type="evidence" value="ECO:0007669"/>
    <property type="project" value="TreeGrafter"/>
</dbReference>
<name>A0A1T3NZB4_9ACTN</name>
<keyword evidence="4 7" id="KW-0812">Transmembrane</keyword>
<keyword evidence="10" id="KW-1185">Reference proteome</keyword>
<dbReference type="STRING" id="159449.B4N89_15705"/>
<organism evidence="9 10">
    <name type="scientific">Embleya scabrispora</name>
    <dbReference type="NCBI Taxonomy" id="159449"/>
    <lineage>
        <taxon>Bacteria</taxon>
        <taxon>Bacillati</taxon>
        <taxon>Actinomycetota</taxon>
        <taxon>Actinomycetes</taxon>
        <taxon>Kitasatosporales</taxon>
        <taxon>Streptomycetaceae</taxon>
        <taxon>Embleya</taxon>
    </lineage>
</organism>
<evidence type="ECO:0000313" key="10">
    <source>
        <dbReference type="Proteomes" id="UP000190037"/>
    </source>
</evidence>
<feature type="transmembrane region" description="Helical" evidence="7">
    <location>
        <begin position="60"/>
        <end position="92"/>
    </location>
</feature>
<dbReference type="AlphaFoldDB" id="A0A1T3NZB4"/>
<keyword evidence="5 7" id="KW-1133">Transmembrane helix</keyword>
<comment type="subcellular location">
    <subcellularLocation>
        <location evidence="1">Cell membrane</location>
        <topology evidence="1">Multi-pass membrane protein</topology>
    </subcellularLocation>
</comment>
<dbReference type="Proteomes" id="UP000190037">
    <property type="component" value="Unassembled WGS sequence"/>
</dbReference>
<evidence type="ECO:0000313" key="9">
    <source>
        <dbReference type="EMBL" id="OPC82189.1"/>
    </source>
</evidence>
<dbReference type="InterPro" id="IPR051447">
    <property type="entry name" value="Lipoprotein-release_system"/>
</dbReference>
<feature type="transmembrane region" description="Helical" evidence="7">
    <location>
        <begin position="15"/>
        <end position="40"/>
    </location>
</feature>
<evidence type="ECO:0000259" key="8">
    <source>
        <dbReference type="Pfam" id="PF02687"/>
    </source>
</evidence>
<evidence type="ECO:0000256" key="6">
    <source>
        <dbReference type="ARBA" id="ARBA00023136"/>
    </source>
</evidence>
<feature type="transmembrane region" description="Helical" evidence="7">
    <location>
        <begin position="291"/>
        <end position="315"/>
    </location>
</feature>
<accession>A0A1T3NZB4</accession>
<dbReference type="GO" id="GO:0098797">
    <property type="term" value="C:plasma membrane protein complex"/>
    <property type="evidence" value="ECO:0007669"/>
    <property type="project" value="TreeGrafter"/>
</dbReference>
<dbReference type="Pfam" id="PF02687">
    <property type="entry name" value="FtsX"/>
    <property type="match status" value="2"/>
</dbReference>
<feature type="transmembrane region" description="Helical" evidence="7">
    <location>
        <begin position="524"/>
        <end position="547"/>
    </location>
</feature>
<feature type="transmembrane region" description="Helical" evidence="7">
    <location>
        <begin position="162"/>
        <end position="181"/>
    </location>
</feature>
<proteinExistence type="inferred from homology"/>
<dbReference type="InterPro" id="IPR003838">
    <property type="entry name" value="ABC3_permease_C"/>
</dbReference>
<feature type="transmembrane region" description="Helical" evidence="7">
    <location>
        <begin position="568"/>
        <end position="595"/>
    </location>
</feature>
<reference evidence="9 10" key="1">
    <citation type="submission" date="2017-03" db="EMBL/GenBank/DDBJ databases">
        <title>Draft genome sequence of Streptomyces scabrisporus NF3, endophyte isolated from Amphipterygium adstringens.</title>
        <authorList>
            <person name="Vazquez M."/>
            <person name="Ceapa C.D."/>
            <person name="Rodriguez Luna D."/>
            <person name="Sanchez Esquivel S."/>
        </authorList>
    </citation>
    <scope>NUCLEOTIDE SEQUENCE [LARGE SCALE GENOMIC DNA]</scope>
    <source>
        <strain evidence="9 10">NF3</strain>
    </source>
</reference>
<feature type="domain" description="ABC3 transporter permease C-terminal" evidence="8">
    <location>
        <begin position="527"/>
        <end position="640"/>
    </location>
</feature>